<sequence length="119" mass="13566">MNHYLSDKEYNELVDGAGGQMLDGIFCRSVPVNVPADFSFDDQREIFFWALTRLLKEGLLRLANHGQFLEGSTEEQVELFRKAFPKTEAEVNDGLWFLDDECPAGAVWVDPDDGSLYWT</sequence>
<geneLocation type="plasmid" evidence="1">
    <name>unnamed3</name>
</geneLocation>
<keyword evidence="1" id="KW-0614">Plasmid</keyword>
<dbReference type="InterPro" id="IPR007670">
    <property type="entry name" value="DUF596"/>
</dbReference>
<organism evidence="1 2">
    <name type="scientific">Klebsiella michiganensis</name>
    <dbReference type="NCBI Taxonomy" id="1134687"/>
    <lineage>
        <taxon>Bacteria</taxon>
        <taxon>Pseudomonadati</taxon>
        <taxon>Pseudomonadota</taxon>
        <taxon>Gammaproteobacteria</taxon>
        <taxon>Enterobacterales</taxon>
        <taxon>Enterobacteriaceae</taxon>
        <taxon>Klebsiella/Raoultella group</taxon>
        <taxon>Klebsiella</taxon>
    </lineage>
</organism>
<dbReference type="SUPFAM" id="SSF160472">
    <property type="entry name" value="NMB0513-like"/>
    <property type="match status" value="1"/>
</dbReference>
<proteinExistence type="predicted"/>
<name>A0A6P1V7S3_9ENTR</name>
<evidence type="ECO:0000313" key="1">
    <source>
        <dbReference type="EMBL" id="QHS50162.1"/>
    </source>
</evidence>
<dbReference type="Gene3D" id="1.10.3510.10">
    <property type="entry name" value="NMB0513-like"/>
    <property type="match status" value="1"/>
</dbReference>
<accession>A0A6P1V7S3</accession>
<dbReference type="EMBL" id="CP048111">
    <property type="protein sequence ID" value="QHS50162.1"/>
    <property type="molecule type" value="Genomic_DNA"/>
</dbReference>
<protein>
    <submittedName>
        <fullName evidence="1">DUF596 domain-containing protein</fullName>
    </submittedName>
</protein>
<gene>
    <name evidence="1" type="ORF">GW952_31595</name>
</gene>
<dbReference type="AlphaFoldDB" id="A0A6P1V7S3"/>
<dbReference type="Proteomes" id="UP000464389">
    <property type="component" value="Plasmid unnamed3"/>
</dbReference>
<dbReference type="RefSeq" id="WP_162122916.1">
    <property type="nucleotide sequence ID" value="NZ_CP048111.1"/>
</dbReference>
<dbReference type="Pfam" id="PF04591">
    <property type="entry name" value="DUF596"/>
    <property type="match status" value="1"/>
</dbReference>
<reference evidence="1 2" key="1">
    <citation type="submission" date="2020-01" db="EMBL/GenBank/DDBJ databases">
        <title>Bactrocera dorsalis gut bacteria genome.</title>
        <authorList>
            <person name="Zhang H."/>
            <person name="Cai Z."/>
        </authorList>
    </citation>
    <scope>NUCLEOTIDE SEQUENCE [LARGE SCALE GENOMIC DNA]</scope>
    <source>
        <strain evidence="1 2">BD177</strain>
        <plasmid evidence="1 2">unnamed3</plasmid>
    </source>
</reference>
<dbReference type="InterPro" id="IPR023138">
    <property type="entry name" value="NMB0513-like_sf"/>
</dbReference>
<evidence type="ECO:0000313" key="2">
    <source>
        <dbReference type="Proteomes" id="UP000464389"/>
    </source>
</evidence>